<feature type="region of interest" description="Disordered" evidence="2">
    <location>
        <begin position="1"/>
        <end position="36"/>
    </location>
</feature>
<feature type="coiled-coil region" evidence="1">
    <location>
        <begin position="426"/>
        <end position="467"/>
    </location>
</feature>
<name>A0A7C8U2T9_ORBOL</name>
<protein>
    <recommendedName>
        <fullName evidence="5">C2H2-type domain-containing protein</fullName>
    </recommendedName>
</protein>
<comment type="caution">
    <text evidence="3">The sequence shown here is derived from an EMBL/GenBank/DDBJ whole genome shotgun (WGS) entry which is preliminary data.</text>
</comment>
<dbReference type="AlphaFoldDB" id="A0A7C8U2T9"/>
<dbReference type="EMBL" id="JAABOE010000023">
    <property type="protein sequence ID" value="KAF3184769.1"/>
    <property type="molecule type" value="Genomic_DNA"/>
</dbReference>
<feature type="region of interest" description="Disordered" evidence="2">
    <location>
        <begin position="144"/>
        <end position="170"/>
    </location>
</feature>
<organism evidence="3 4">
    <name type="scientific">Orbilia oligospora</name>
    <name type="common">Nematode-trapping fungus</name>
    <name type="synonym">Arthrobotrys oligospora</name>
    <dbReference type="NCBI Taxonomy" id="2813651"/>
    <lineage>
        <taxon>Eukaryota</taxon>
        <taxon>Fungi</taxon>
        <taxon>Dikarya</taxon>
        <taxon>Ascomycota</taxon>
        <taxon>Pezizomycotina</taxon>
        <taxon>Orbiliomycetes</taxon>
        <taxon>Orbiliales</taxon>
        <taxon>Orbiliaceae</taxon>
        <taxon>Orbilia</taxon>
    </lineage>
</organism>
<keyword evidence="1" id="KW-0175">Coiled coil</keyword>
<accession>A0A7C8U2T9</accession>
<feature type="compositionally biased region" description="Polar residues" evidence="2">
    <location>
        <begin position="144"/>
        <end position="154"/>
    </location>
</feature>
<evidence type="ECO:0000256" key="2">
    <source>
        <dbReference type="SAM" id="MobiDB-lite"/>
    </source>
</evidence>
<reference evidence="3 4" key="1">
    <citation type="submission" date="2019-06" db="EMBL/GenBank/DDBJ databases">
        <authorList>
            <person name="Palmer J.M."/>
        </authorList>
    </citation>
    <scope>NUCLEOTIDE SEQUENCE [LARGE SCALE GENOMIC DNA]</scope>
    <source>
        <strain evidence="3 4">TWF788</strain>
    </source>
</reference>
<gene>
    <name evidence="3" type="ORF">TWF788_005019</name>
</gene>
<feature type="region of interest" description="Disordered" evidence="2">
    <location>
        <begin position="114"/>
        <end position="133"/>
    </location>
</feature>
<feature type="region of interest" description="Disordered" evidence="2">
    <location>
        <begin position="398"/>
        <end position="421"/>
    </location>
</feature>
<sequence length="479" mass="52910">MSGHRQPDSSMEQNQETFLTSTDDPPMYSDSSDALDYEGLRSNPYEAYDKFQLGFYSPSRDSLLNIQHTGFWSLDPSDDTNEIVWAPNRLKRAFFSDFLGGDCAGDKELLFGGDSFGRPQHDGQFPPLDASSSQVLDQSLLETSLKVNKSRPTPTTDPPLPSGSASSASAVTAGLVNQTTRSPPFPRTPKSRIISPKGLMIATWDLIGNQQGTPDSPAIGTPTQPLVPLASKVPKNEYNCTQYLTAASTVCVKIIFKNRREFEIHLREVHGIEKYLECPNFAKCGYKCSRYDNLQVHRRGCGVKIKPGAKKRTPSVLTPDMPDNSRRLALKRQKRARSVKALFTAPPTPIAKSPALCTSSQEIDAANNIMELDGLTPFRIENPSPLEQSFVANPELLEGPMSSKANDIADDSNGQGGQPDDQEAHIARLMKELSDAKLKSSQLEKEVAELKNKLKDAEFDSELWRNKAREQNRNCSCVK</sequence>
<evidence type="ECO:0000256" key="1">
    <source>
        <dbReference type="SAM" id="Coils"/>
    </source>
</evidence>
<evidence type="ECO:0000313" key="4">
    <source>
        <dbReference type="Proteomes" id="UP000479691"/>
    </source>
</evidence>
<proteinExistence type="predicted"/>
<dbReference type="Proteomes" id="UP000479691">
    <property type="component" value="Unassembled WGS sequence"/>
</dbReference>
<evidence type="ECO:0000313" key="3">
    <source>
        <dbReference type="EMBL" id="KAF3184769.1"/>
    </source>
</evidence>
<evidence type="ECO:0008006" key="5">
    <source>
        <dbReference type="Google" id="ProtNLM"/>
    </source>
</evidence>
<feature type="compositionally biased region" description="Polar residues" evidence="2">
    <location>
        <begin position="8"/>
        <end position="23"/>
    </location>
</feature>